<dbReference type="InterPro" id="IPR001977">
    <property type="entry name" value="Depp_CoAkinase"/>
</dbReference>
<keyword evidence="3 5" id="KW-0418">Kinase</keyword>
<comment type="subcellular location">
    <subcellularLocation>
        <location evidence="3">Cytoplasm</location>
    </subcellularLocation>
</comment>
<name>A0A2S0KMK4_9FIRM</name>
<dbReference type="Proteomes" id="UP000237947">
    <property type="component" value="Chromosome"/>
</dbReference>
<dbReference type="NCBIfam" id="TIGR00152">
    <property type="entry name" value="dephospho-CoA kinase"/>
    <property type="match status" value="1"/>
</dbReference>
<dbReference type="CDD" id="cd02022">
    <property type="entry name" value="DPCK"/>
    <property type="match status" value="1"/>
</dbReference>
<evidence type="ECO:0000256" key="3">
    <source>
        <dbReference type="HAMAP-Rule" id="MF_00376"/>
    </source>
</evidence>
<proteinExistence type="inferred from homology"/>
<keyword evidence="6" id="KW-1185">Reference proteome</keyword>
<dbReference type="PANTHER" id="PTHR10695:SF46">
    <property type="entry name" value="BIFUNCTIONAL COENZYME A SYNTHASE-RELATED"/>
    <property type="match status" value="1"/>
</dbReference>
<keyword evidence="3" id="KW-0808">Transferase</keyword>
<reference evidence="6" key="1">
    <citation type="submission" date="2018-02" db="EMBL/GenBank/DDBJ databases">
        <authorList>
            <person name="Holder M.E."/>
            <person name="Ajami N.J."/>
            <person name="Petrosino J.F."/>
        </authorList>
    </citation>
    <scope>NUCLEOTIDE SEQUENCE [LARGE SCALE GENOMIC DNA]</scope>
    <source>
        <strain evidence="6">CCUG 47711</strain>
    </source>
</reference>
<dbReference type="SUPFAM" id="SSF52540">
    <property type="entry name" value="P-loop containing nucleoside triphosphate hydrolases"/>
    <property type="match status" value="1"/>
</dbReference>
<feature type="binding site" evidence="3">
    <location>
        <begin position="11"/>
        <end position="16"/>
    </location>
    <ligand>
        <name>ATP</name>
        <dbReference type="ChEBI" id="CHEBI:30616"/>
    </ligand>
</feature>
<keyword evidence="2 3" id="KW-0067">ATP-binding</keyword>
<dbReference type="KEGG" id="fsa:C5Q98_03020"/>
<dbReference type="OrthoDB" id="9812943at2"/>
<keyword evidence="3" id="KW-0963">Cytoplasm</keyword>
<dbReference type="Pfam" id="PF01121">
    <property type="entry name" value="CoaE"/>
    <property type="match status" value="1"/>
</dbReference>
<dbReference type="PROSITE" id="PS51219">
    <property type="entry name" value="DPCK"/>
    <property type="match status" value="1"/>
</dbReference>
<dbReference type="GO" id="GO:0015937">
    <property type="term" value="P:coenzyme A biosynthetic process"/>
    <property type="evidence" value="ECO:0007669"/>
    <property type="project" value="UniProtKB-UniRule"/>
</dbReference>
<dbReference type="RefSeq" id="WP_106012248.1">
    <property type="nucleotide sequence ID" value="NZ_CP027226.1"/>
</dbReference>
<comment type="function">
    <text evidence="3">Catalyzes the phosphorylation of the 3'-hydroxyl group of dephosphocoenzyme A to form coenzyme A.</text>
</comment>
<sequence length="231" mass="25764">MFVLGISGGIGSGKSTVADILRAHGLEVLDADKISHEVTKAGGSALSDIIDIFGPEFIDENGALDRAKMADIVFKDSKSLDLLSLIVHRKVFSEMDYKRRLLKEAKVKAVAMDVPVPAKEGFLDKCDQVWIVSSDDELRIERLEKRGIHRDDAIRRISIQLSQEEYASLGDIVIENNGDIRSLETKVIELIKSELISRGIDLSLDYDYCNSLERENTENLNEIDNSNNLDD</sequence>
<dbReference type="Gene3D" id="3.40.50.300">
    <property type="entry name" value="P-loop containing nucleotide triphosphate hydrolases"/>
    <property type="match status" value="1"/>
</dbReference>
<evidence type="ECO:0000256" key="1">
    <source>
        <dbReference type="ARBA" id="ARBA00022741"/>
    </source>
</evidence>
<comment type="pathway">
    <text evidence="3">Cofactor biosynthesis; coenzyme A biosynthesis; CoA from (R)-pantothenate: step 5/5.</text>
</comment>
<comment type="catalytic activity">
    <reaction evidence="3">
        <text>3'-dephospho-CoA + ATP = ADP + CoA + H(+)</text>
        <dbReference type="Rhea" id="RHEA:18245"/>
        <dbReference type="ChEBI" id="CHEBI:15378"/>
        <dbReference type="ChEBI" id="CHEBI:30616"/>
        <dbReference type="ChEBI" id="CHEBI:57287"/>
        <dbReference type="ChEBI" id="CHEBI:57328"/>
        <dbReference type="ChEBI" id="CHEBI:456216"/>
        <dbReference type="EC" id="2.7.1.24"/>
    </reaction>
</comment>
<evidence type="ECO:0000256" key="4">
    <source>
        <dbReference type="NCBIfam" id="TIGR00152"/>
    </source>
</evidence>
<evidence type="ECO:0000256" key="2">
    <source>
        <dbReference type="ARBA" id="ARBA00022840"/>
    </source>
</evidence>
<dbReference type="InterPro" id="IPR027417">
    <property type="entry name" value="P-loop_NTPase"/>
</dbReference>
<protein>
    <recommendedName>
        <fullName evidence="3 4">Dephospho-CoA kinase</fullName>
        <ecNumber evidence="3 4">2.7.1.24</ecNumber>
    </recommendedName>
    <alternativeName>
        <fullName evidence="3">Dephosphocoenzyme A kinase</fullName>
    </alternativeName>
</protein>
<dbReference type="PANTHER" id="PTHR10695">
    <property type="entry name" value="DEPHOSPHO-COA KINASE-RELATED"/>
    <property type="match status" value="1"/>
</dbReference>
<dbReference type="GO" id="GO:0004140">
    <property type="term" value="F:dephospho-CoA kinase activity"/>
    <property type="evidence" value="ECO:0007669"/>
    <property type="project" value="UniProtKB-UniRule"/>
</dbReference>
<keyword evidence="3" id="KW-0173">Coenzyme A biosynthesis</keyword>
<organism evidence="5 6">
    <name type="scientific">Fastidiosipila sanguinis</name>
    <dbReference type="NCBI Taxonomy" id="236753"/>
    <lineage>
        <taxon>Bacteria</taxon>
        <taxon>Bacillati</taxon>
        <taxon>Bacillota</taxon>
        <taxon>Clostridia</taxon>
        <taxon>Eubacteriales</taxon>
        <taxon>Oscillospiraceae</taxon>
        <taxon>Fastidiosipila</taxon>
    </lineage>
</organism>
<evidence type="ECO:0000313" key="6">
    <source>
        <dbReference type="Proteomes" id="UP000237947"/>
    </source>
</evidence>
<dbReference type="UniPathway" id="UPA00241">
    <property type="reaction ID" value="UER00356"/>
</dbReference>
<gene>
    <name evidence="3" type="primary">coaE</name>
    <name evidence="5" type="ORF">C5Q98_03020</name>
</gene>
<keyword evidence="1 3" id="KW-0547">Nucleotide-binding</keyword>
<dbReference type="HAMAP" id="MF_00376">
    <property type="entry name" value="Dephospho_CoA_kinase"/>
    <property type="match status" value="1"/>
</dbReference>
<accession>A0A2S0KMK4</accession>
<dbReference type="AlphaFoldDB" id="A0A2S0KMK4"/>
<dbReference type="EC" id="2.7.1.24" evidence="3 4"/>
<evidence type="ECO:0000313" key="5">
    <source>
        <dbReference type="EMBL" id="AVM42265.1"/>
    </source>
</evidence>
<dbReference type="GO" id="GO:0005524">
    <property type="term" value="F:ATP binding"/>
    <property type="evidence" value="ECO:0007669"/>
    <property type="project" value="UniProtKB-UniRule"/>
</dbReference>
<dbReference type="EMBL" id="CP027226">
    <property type="protein sequence ID" value="AVM42265.1"/>
    <property type="molecule type" value="Genomic_DNA"/>
</dbReference>
<dbReference type="GO" id="GO:0005737">
    <property type="term" value="C:cytoplasm"/>
    <property type="evidence" value="ECO:0007669"/>
    <property type="project" value="UniProtKB-SubCell"/>
</dbReference>
<comment type="similarity">
    <text evidence="3">Belongs to the CoaE family.</text>
</comment>